<evidence type="ECO:0000256" key="2">
    <source>
        <dbReference type="SAM" id="SignalP"/>
    </source>
</evidence>
<dbReference type="AlphaFoldDB" id="A0A2I1DGV8"/>
<organism evidence="3 4">
    <name type="scientific">Aspergillus campestris (strain IBT 28561)</name>
    <dbReference type="NCBI Taxonomy" id="1392248"/>
    <lineage>
        <taxon>Eukaryota</taxon>
        <taxon>Fungi</taxon>
        <taxon>Dikarya</taxon>
        <taxon>Ascomycota</taxon>
        <taxon>Pezizomycotina</taxon>
        <taxon>Eurotiomycetes</taxon>
        <taxon>Eurotiomycetidae</taxon>
        <taxon>Eurotiales</taxon>
        <taxon>Aspergillaceae</taxon>
        <taxon>Aspergillus</taxon>
        <taxon>Aspergillus subgen. Circumdati</taxon>
    </lineage>
</organism>
<sequence>MRFFLSPSHSLSMFLFLSLTVYAACPFADVASAELDLFPSFHLLIFSDSFLFLFPFLSFFFPFSFFQL</sequence>
<dbReference type="Proteomes" id="UP000234254">
    <property type="component" value="Unassembled WGS sequence"/>
</dbReference>
<dbReference type="EMBL" id="MSFM01000001">
    <property type="protein sequence ID" value="PKY09101.1"/>
    <property type="molecule type" value="Genomic_DNA"/>
</dbReference>
<proteinExistence type="predicted"/>
<dbReference type="GeneID" id="36546876"/>
<keyword evidence="1" id="KW-0812">Transmembrane</keyword>
<feature type="signal peptide" evidence="2">
    <location>
        <begin position="1"/>
        <end position="23"/>
    </location>
</feature>
<feature type="transmembrane region" description="Helical" evidence="1">
    <location>
        <begin position="43"/>
        <end position="66"/>
    </location>
</feature>
<comment type="caution">
    <text evidence="3">The sequence shown here is derived from an EMBL/GenBank/DDBJ whole genome shotgun (WGS) entry which is preliminary data.</text>
</comment>
<gene>
    <name evidence="3" type="ORF">P168DRAFT_30994</name>
</gene>
<evidence type="ECO:0000313" key="3">
    <source>
        <dbReference type="EMBL" id="PKY09101.1"/>
    </source>
</evidence>
<dbReference type="RefSeq" id="XP_024697695.1">
    <property type="nucleotide sequence ID" value="XM_024839352.1"/>
</dbReference>
<reference evidence="3" key="1">
    <citation type="submission" date="2016-12" db="EMBL/GenBank/DDBJ databases">
        <title>The genomes of Aspergillus section Nigri reveals drivers in fungal speciation.</title>
        <authorList>
            <consortium name="DOE Joint Genome Institute"/>
            <person name="Vesth T.C."/>
            <person name="Nybo J."/>
            <person name="Theobald S."/>
            <person name="Brandl J."/>
            <person name="Frisvad J.C."/>
            <person name="Nielsen K.F."/>
            <person name="Lyhne E.K."/>
            <person name="Kogle M.E."/>
            <person name="Kuo A."/>
            <person name="Riley R."/>
            <person name="Clum A."/>
            <person name="Nolan M."/>
            <person name="Lipzen A."/>
            <person name="Salamov A."/>
            <person name="Henrissat B."/>
            <person name="Wiebenga A."/>
            <person name="De vries R.P."/>
            <person name="Grigoriev I.V."/>
            <person name="Mortensen U.H."/>
            <person name="Andersen M.R."/>
            <person name="Baker S.E."/>
        </authorList>
    </citation>
    <scope>NUCLEOTIDE SEQUENCE</scope>
    <source>
        <strain evidence="3">IBT 28561</strain>
    </source>
</reference>
<name>A0A2I1DGV8_ASPC2</name>
<keyword evidence="1" id="KW-1133">Transmembrane helix</keyword>
<protein>
    <submittedName>
        <fullName evidence="3">Uncharacterized protein</fullName>
    </submittedName>
</protein>
<keyword evidence="1" id="KW-0472">Membrane</keyword>
<feature type="chain" id="PRO_5014119638" evidence="2">
    <location>
        <begin position="24"/>
        <end position="68"/>
    </location>
</feature>
<accession>A0A2I1DGV8</accession>
<evidence type="ECO:0000313" key="4">
    <source>
        <dbReference type="Proteomes" id="UP000234254"/>
    </source>
</evidence>
<keyword evidence="2" id="KW-0732">Signal</keyword>
<evidence type="ECO:0000256" key="1">
    <source>
        <dbReference type="SAM" id="Phobius"/>
    </source>
</evidence>
<keyword evidence="4" id="KW-1185">Reference proteome</keyword>
<dbReference type="VEuPathDB" id="FungiDB:P168DRAFT_30994"/>